<dbReference type="Pfam" id="PF00069">
    <property type="entry name" value="Pkinase"/>
    <property type="match status" value="1"/>
</dbReference>
<dbReference type="Gramene" id="TVU12375">
    <property type="protein sequence ID" value="TVU12375"/>
    <property type="gene ID" value="EJB05_46016"/>
</dbReference>
<evidence type="ECO:0000259" key="2">
    <source>
        <dbReference type="PROSITE" id="PS50011"/>
    </source>
</evidence>
<evidence type="ECO:0000313" key="3">
    <source>
        <dbReference type="EMBL" id="TVU12375.1"/>
    </source>
</evidence>
<evidence type="ECO:0000256" key="1">
    <source>
        <dbReference type="PROSITE-ProRule" id="PRU10141"/>
    </source>
</evidence>
<dbReference type="PANTHER" id="PTHR45707:SF71">
    <property type="entry name" value="PROTEIN KINASE DOMAIN-CONTAINING PROTEIN"/>
    <property type="match status" value="1"/>
</dbReference>
<feature type="non-terminal residue" evidence="3">
    <location>
        <position position="1"/>
    </location>
</feature>
<dbReference type="EMBL" id="RWGY01000039">
    <property type="protein sequence ID" value="TVU12375.1"/>
    <property type="molecule type" value="Genomic_DNA"/>
</dbReference>
<proteinExistence type="predicted"/>
<gene>
    <name evidence="3" type="ORF">EJB05_46016</name>
</gene>
<feature type="domain" description="Protein kinase" evidence="2">
    <location>
        <begin position="100"/>
        <end position="232"/>
    </location>
</feature>
<dbReference type="Gene3D" id="3.30.200.20">
    <property type="entry name" value="Phosphorylase Kinase, domain 1"/>
    <property type="match status" value="1"/>
</dbReference>
<dbReference type="InterPro" id="IPR000719">
    <property type="entry name" value="Prot_kinase_dom"/>
</dbReference>
<dbReference type="SUPFAM" id="SSF56112">
    <property type="entry name" value="Protein kinase-like (PK-like)"/>
    <property type="match status" value="1"/>
</dbReference>
<dbReference type="OrthoDB" id="689277at2759"/>
<dbReference type="PANTHER" id="PTHR45707">
    <property type="entry name" value="C2 CALCIUM/LIPID-BINDING PLANT PHOSPHORIBOSYLTRANSFERASE FAMILY PROTEIN"/>
    <property type="match status" value="1"/>
</dbReference>
<protein>
    <recommendedName>
        <fullName evidence="2">Protein kinase domain-containing protein</fullName>
    </recommendedName>
</protein>
<keyword evidence="1" id="KW-0547">Nucleotide-binding</keyword>
<dbReference type="PROSITE" id="PS50011">
    <property type="entry name" value="PROTEIN_KINASE_DOM"/>
    <property type="match status" value="1"/>
</dbReference>
<feature type="binding site" evidence="1">
    <location>
        <position position="139"/>
    </location>
    <ligand>
        <name>ATP</name>
        <dbReference type="ChEBI" id="CHEBI:30616"/>
    </ligand>
</feature>
<reference evidence="3 4" key="1">
    <citation type="journal article" date="2019" name="Sci. Rep.">
        <title>A high-quality genome of Eragrostis curvula grass provides insights into Poaceae evolution and supports new strategies to enhance forage quality.</title>
        <authorList>
            <person name="Carballo J."/>
            <person name="Santos B.A.C.M."/>
            <person name="Zappacosta D."/>
            <person name="Garbus I."/>
            <person name="Selva J.P."/>
            <person name="Gallo C.A."/>
            <person name="Diaz A."/>
            <person name="Albertini E."/>
            <person name="Caccamo M."/>
            <person name="Echenique V."/>
        </authorList>
    </citation>
    <scope>NUCLEOTIDE SEQUENCE [LARGE SCALE GENOMIC DNA]</scope>
    <source>
        <strain evidence="4">cv. Victoria</strain>
        <tissue evidence="3">Leaf</tissue>
    </source>
</reference>
<dbReference type="InterPro" id="IPR017441">
    <property type="entry name" value="Protein_kinase_ATP_BS"/>
</dbReference>
<keyword evidence="1" id="KW-0067">ATP-binding</keyword>
<dbReference type="PROSITE" id="PS00107">
    <property type="entry name" value="PROTEIN_KINASE_ATP"/>
    <property type="match status" value="1"/>
</dbReference>
<accession>A0A5J9TM48</accession>
<evidence type="ECO:0000313" key="4">
    <source>
        <dbReference type="Proteomes" id="UP000324897"/>
    </source>
</evidence>
<dbReference type="Proteomes" id="UP000324897">
    <property type="component" value="Chromosome 3"/>
</dbReference>
<comment type="caution">
    <text evidence="3">The sequence shown here is derived from an EMBL/GenBank/DDBJ whole genome shotgun (WGS) entry which is preliminary data.</text>
</comment>
<organism evidence="3 4">
    <name type="scientific">Eragrostis curvula</name>
    <name type="common">weeping love grass</name>
    <dbReference type="NCBI Taxonomy" id="38414"/>
    <lineage>
        <taxon>Eukaryota</taxon>
        <taxon>Viridiplantae</taxon>
        <taxon>Streptophyta</taxon>
        <taxon>Embryophyta</taxon>
        <taxon>Tracheophyta</taxon>
        <taxon>Spermatophyta</taxon>
        <taxon>Magnoliopsida</taxon>
        <taxon>Liliopsida</taxon>
        <taxon>Poales</taxon>
        <taxon>Poaceae</taxon>
        <taxon>PACMAD clade</taxon>
        <taxon>Chloridoideae</taxon>
        <taxon>Eragrostideae</taxon>
        <taxon>Eragrostidinae</taxon>
        <taxon>Eragrostis</taxon>
    </lineage>
</organism>
<dbReference type="AlphaFoldDB" id="A0A5J9TM48"/>
<dbReference type="GO" id="GO:0004672">
    <property type="term" value="F:protein kinase activity"/>
    <property type="evidence" value="ECO:0007669"/>
    <property type="project" value="InterPro"/>
</dbReference>
<dbReference type="InterPro" id="IPR011009">
    <property type="entry name" value="Kinase-like_dom_sf"/>
</dbReference>
<dbReference type="GO" id="GO:0005524">
    <property type="term" value="F:ATP binding"/>
    <property type="evidence" value="ECO:0007669"/>
    <property type="project" value="UniProtKB-UniRule"/>
</dbReference>
<keyword evidence="4" id="KW-1185">Reference proteome</keyword>
<sequence>MDRVRHRSFWFKLTGEIRSIGQHINGGKESTNQVSDNCTQFRDVEILNSRSSPSMKRINMANLKNAMDVGHDELESRLQDPSSEPCKISLEYLRKITNHFSPERLLGAGGFGTVYKIRYLLIKEFKQGVLQNGKLVAVKKLEQRIDLVLQEKQFENEVFNLMRLKHPNFIQILGYCYEIQNKHVYINGKNNFAEEQKRLLCLEYMSKGSLDKYLSVYVFRPTIIFSSDDANP</sequence>
<name>A0A5J9TM48_9POAL</name>